<keyword evidence="2" id="KW-0812">Transmembrane</keyword>
<dbReference type="HOGENOM" id="CLU_1214693_0_0_1"/>
<feature type="compositionally biased region" description="Polar residues" evidence="1">
    <location>
        <begin position="1"/>
        <end position="10"/>
    </location>
</feature>
<dbReference type="AlphaFoldDB" id="A8P738"/>
<dbReference type="EMBL" id="AACS02000005">
    <property type="protein sequence ID" value="EAU82548.2"/>
    <property type="molecule type" value="Genomic_DNA"/>
</dbReference>
<name>A8P738_COPC7</name>
<evidence type="ECO:0000313" key="3">
    <source>
        <dbReference type="EMBL" id="EAU82548.2"/>
    </source>
</evidence>
<feature type="compositionally biased region" description="Low complexity" evidence="1">
    <location>
        <begin position="11"/>
        <end position="42"/>
    </location>
</feature>
<proteinExistence type="predicted"/>
<dbReference type="InParanoid" id="A8P738"/>
<dbReference type="RefSeq" id="XP_001839285.2">
    <property type="nucleotide sequence ID" value="XM_001839233.2"/>
</dbReference>
<organism evidence="3 4">
    <name type="scientific">Coprinopsis cinerea (strain Okayama-7 / 130 / ATCC MYA-4618 / FGSC 9003)</name>
    <name type="common">Inky cap fungus</name>
    <name type="synonym">Hormographiella aspergillata</name>
    <dbReference type="NCBI Taxonomy" id="240176"/>
    <lineage>
        <taxon>Eukaryota</taxon>
        <taxon>Fungi</taxon>
        <taxon>Dikarya</taxon>
        <taxon>Basidiomycota</taxon>
        <taxon>Agaricomycotina</taxon>
        <taxon>Agaricomycetes</taxon>
        <taxon>Agaricomycetidae</taxon>
        <taxon>Agaricales</taxon>
        <taxon>Agaricineae</taxon>
        <taxon>Psathyrellaceae</taxon>
        <taxon>Coprinopsis</taxon>
    </lineage>
</organism>
<protein>
    <submittedName>
        <fullName evidence="3">Uncharacterized protein</fullName>
    </submittedName>
</protein>
<keyword evidence="2" id="KW-0472">Membrane</keyword>
<comment type="caution">
    <text evidence="3">The sequence shown here is derived from an EMBL/GenBank/DDBJ whole genome shotgun (WGS) entry which is preliminary data.</text>
</comment>
<gene>
    <name evidence="3" type="ORF">CC1G_11007</name>
</gene>
<keyword evidence="4" id="KW-1185">Reference proteome</keyword>
<feature type="transmembrane region" description="Helical" evidence="2">
    <location>
        <begin position="184"/>
        <end position="207"/>
    </location>
</feature>
<sequence>MTSQGTTAVLSNTTSTANAPSTTPNAPSTTPNAPSTTPNVNALSSTLPTRRSRWRPMNTTVTYLSNTRFVKLCNAIWDGPVYPNQNSPDPSASTTNDTGVPTHIGVLSRGFRLYSISRVQSSSRGTGRGWMFGFLRGWFITLTIPPPRSIELILTFAWMIGVVVMVFIGMVAATTGNEAAMRTVSIAACVCAGVWILLSGVLWYCNVNPMLWPQRMREWEACETRYGC</sequence>
<dbReference type="Proteomes" id="UP000001861">
    <property type="component" value="Unassembled WGS sequence"/>
</dbReference>
<keyword evidence="2" id="KW-1133">Transmembrane helix</keyword>
<evidence type="ECO:0000313" key="4">
    <source>
        <dbReference type="Proteomes" id="UP000001861"/>
    </source>
</evidence>
<dbReference type="GeneID" id="6015897"/>
<reference evidence="3 4" key="1">
    <citation type="journal article" date="2010" name="Proc. Natl. Acad. Sci. U.S.A.">
        <title>Insights into evolution of multicellular fungi from the assembled chromosomes of the mushroom Coprinopsis cinerea (Coprinus cinereus).</title>
        <authorList>
            <person name="Stajich J.E."/>
            <person name="Wilke S.K."/>
            <person name="Ahren D."/>
            <person name="Au C.H."/>
            <person name="Birren B.W."/>
            <person name="Borodovsky M."/>
            <person name="Burns C."/>
            <person name="Canback B."/>
            <person name="Casselton L.A."/>
            <person name="Cheng C.K."/>
            <person name="Deng J."/>
            <person name="Dietrich F.S."/>
            <person name="Fargo D.C."/>
            <person name="Farman M.L."/>
            <person name="Gathman A.C."/>
            <person name="Goldberg J."/>
            <person name="Guigo R."/>
            <person name="Hoegger P.J."/>
            <person name="Hooker J.B."/>
            <person name="Huggins A."/>
            <person name="James T.Y."/>
            <person name="Kamada T."/>
            <person name="Kilaru S."/>
            <person name="Kodira C."/>
            <person name="Kues U."/>
            <person name="Kupfer D."/>
            <person name="Kwan H.S."/>
            <person name="Lomsadze A."/>
            <person name="Li W."/>
            <person name="Lilly W.W."/>
            <person name="Ma L.J."/>
            <person name="Mackey A.J."/>
            <person name="Manning G."/>
            <person name="Martin F."/>
            <person name="Muraguchi H."/>
            <person name="Natvig D.O."/>
            <person name="Palmerini H."/>
            <person name="Ramesh M.A."/>
            <person name="Rehmeyer C.J."/>
            <person name="Roe B.A."/>
            <person name="Shenoy N."/>
            <person name="Stanke M."/>
            <person name="Ter-Hovhannisyan V."/>
            <person name="Tunlid A."/>
            <person name="Velagapudi R."/>
            <person name="Vision T.J."/>
            <person name="Zeng Q."/>
            <person name="Zolan M.E."/>
            <person name="Pukkila P.J."/>
        </authorList>
    </citation>
    <scope>NUCLEOTIDE SEQUENCE [LARGE SCALE GENOMIC DNA]</scope>
    <source>
        <strain evidence="4">Okayama-7 / 130 / ATCC MYA-4618 / FGSC 9003</strain>
    </source>
</reference>
<feature type="transmembrane region" description="Helical" evidence="2">
    <location>
        <begin position="152"/>
        <end position="172"/>
    </location>
</feature>
<dbReference type="KEGG" id="cci:CC1G_11007"/>
<accession>A8P738</accession>
<dbReference type="VEuPathDB" id="FungiDB:CC1G_11007"/>
<feature type="region of interest" description="Disordered" evidence="1">
    <location>
        <begin position="1"/>
        <end position="51"/>
    </location>
</feature>
<evidence type="ECO:0000256" key="2">
    <source>
        <dbReference type="SAM" id="Phobius"/>
    </source>
</evidence>
<evidence type="ECO:0000256" key="1">
    <source>
        <dbReference type="SAM" id="MobiDB-lite"/>
    </source>
</evidence>